<organism evidence="2 3">
    <name type="scientific">Solanum tuberosum</name>
    <name type="common">Potato</name>
    <dbReference type="NCBI Taxonomy" id="4113"/>
    <lineage>
        <taxon>Eukaryota</taxon>
        <taxon>Viridiplantae</taxon>
        <taxon>Streptophyta</taxon>
        <taxon>Embryophyta</taxon>
        <taxon>Tracheophyta</taxon>
        <taxon>Spermatophyta</taxon>
        <taxon>Magnoliopsida</taxon>
        <taxon>eudicotyledons</taxon>
        <taxon>Gunneridae</taxon>
        <taxon>Pentapetalae</taxon>
        <taxon>asterids</taxon>
        <taxon>lamiids</taxon>
        <taxon>Solanales</taxon>
        <taxon>Solanaceae</taxon>
        <taxon>Solanoideae</taxon>
        <taxon>Solaneae</taxon>
        <taxon>Solanum</taxon>
    </lineage>
</organism>
<dbReference type="HOGENOM" id="CLU_043741_6_0_1"/>
<reference evidence="3" key="1">
    <citation type="journal article" date="2011" name="Nature">
        <title>Genome sequence and analysis of the tuber crop potato.</title>
        <authorList>
            <consortium name="The Potato Genome Sequencing Consortium"/>
        </authorList>
    </citation>
    <scope>NUCLEOTIDE SEQUENCE [LARGE SCALE GENOMIC DNA]</scope>
    <source>
        <strain evidence="3">cv. DM1-3 516 R44</strain>
    </source>
</reference>
<accession>M1BQ60</accession>
<dbReference type="AlphaFoldDB" id="M1BQ60"/>
<name>M1BQ60_SOLTU</name>
<dbReference type="Gramene" id="PGSC0003DMT400050355">
    <property type="protein sequence ID" value="PGSC0003DMT400050355"/>
    <property type="gene ID" value="PGSC0003DMG400019572"/>
</dbReference>
<reference evidence="2" key="2">
    <citation type="submission" date="2015-06" db="UniProtKB">
        <authorList>
            <consortium name="EnsemblPlants"/>
        </authorList>
    </citation>
    <scope>IDENTIFICATION</scope>
    <source>
        <strain evidence="2">DM1-3 516 R44</strain>
    </source>
</reference>
<feature type="compositionally biased region" description="Basic and acidic residues" evidence="1">
    <location>
        <begin position="47"/>
        <end position="64"/>
    </location>
</feature>
<proteinExistence type="predicted"/>
<dbReference type="Proteomes" id="UP000011115">
    <property type="component" value="Unassembled WGS sequence"/>
</dbReference>
<dbReference type="InParanoid" id="M1BQ60"/>
<evidence type="ECO:0000313" key="2">
    <source>
        <dbReference type="EnsemblPlants" id="PGSC0003DMT400050355"/>
    </source>
</evidence>
<evidence type="ECO:0000313" key="3">
    <source>
        <dbReference type="Proteomes" id="UP000011115"/>
    </source>
</evidence>
<sequence>MVVDPRARMSMFVPGASYLESKECLTVMLVKKMYVSRLMVHAQQIEEEKIKEKNRDSKRARNDNGDFSYSRSGGGSRSQGNGSSEQMVSEC</sequence>
<evidence type="ECO:0000256" key="1">
    <source>
        <dbReference type="SAM" id="MobiDB-lite"/>
    </source>
</evidence>
<protein>
    <submittedName>
        <fullName evidence="2">Gag-pol polyprotein</fullName>
    </submittedName>
</protein>
<feature type="region of interest" description="Disordered" evidence="1">
    <location>
        <begin position="47"/>
        <end position="91"/>
    </location>
</feature>
<dbReference type="EnsemblPlants" id="PGSC0003DMT400050355">
    <property type="protein sequence ID" value="PGSC0003DMT400050355"/>
    <property type="gene ID" value="PGSC0003DMG400019572"/>
</dbReference>
<keyword evidence="3" id="KW-1185">Reference proteome</keyword>
<dbReference type="PaxDb" id="4113-PGSC0003DMT400050355"/>